<keyword evidence="3" id="KW-1185">Reference proteome</keyword>
<dbReference type="AlphaFoldDB" id="A0A8J2Y918"/>
<dbReference type="SUPFAM" id="SSF51695">
    <property type="entry name" value="PLC-like phosphodiesterases"/>
    <property type="match status" value="1"/>
</dbReference>
<name>A0A8J2Y918_9BACL</name>
<comment type="caution">
    <text evidence="2">The sequence shown here is derived from an EMBL/GenBank/DDBJ whole genome shotgun (WGS) entry which is preliminary data.</text>
</comment>
<sequence>MFKSFFIHSPYNVPEQQKEEGMIMRWKPMLLAVVLMFGLAVGPALDGNASVAHAEDSFLNIAHRGASGHAPENTLAAFDKAVEMKADYFELDVQMTKDGHLVVIHDTTVDRTTNGTGNVKDYTLKEIRQLDAGSWFGPEFKGERIPTLDEVLDKYQGKIGILIELKQPSLYPGIEKKVANELKERNLHKSHKNIIVQSFDQNSMKTFHRLLPQVPIGVLVSLSENPDGISKQQLLEFATYADYVNPNHKLVDKDLVDNIHLLGMKITPYTILDKQTAEAMVYNGVDGIITDYPELGFIK</sequence>
<dbReference type="Pfam" id="PF03009">
    <property type="entry name" value="GDPD"/>
    <property type="match status" value="1"/>
</dbReference>
<dbReference type="PANTHER" id="PTHR46211:SF1">
    <property type="entry name" value="GLYCEROPHOSPHODIESTER PHOSPHODIESTERASE, CYTOPLASMIC"/>
    <property type="match status" value="1"/>
</dbReference>
<evidence type="ECO:0000313" key="2">
    <source>
        <dbReference type="EMBL" id="GGE13084.1"/>
    </source>
</evidence>
<dbReference type="Proteomes" id="UP000625210">
    <property type="component" value="Unassembled WGS sequence"/>
</dbReference>
<evidence type="ECO:0000313" key="3">
    <source>
        <dbReference type="Proteomes" id="UP000625210"/>
    </source>
</evidence>
<dbReference type="PROSITE" id="PS51704">
    <property type="entry name" value="GP_PDE"/>
    <property type="match status" value="1"/>
</dbReference>
<dbReference type="InterPro" id="IPR017946">
    <property type="entry name" value="PLC-like_Pdiesterase_TIM-brl"/>
</dbReference>
<reference evidence="2" key="1">
    <citation type="journal article" date="2014" name="Int. J. Syst. Evol. Microbiol.">
        <title>Complete genome sequence of Corynebacterium casei LMG S-19264T (=DSM 44701T), isolated from a smear-ripened cheese.</title>
        <authorList>
            <consortium name="US DOE Joint Genome Institute (JGI-PGF)"/>
            <person name="Walter F."/>
            <person name="Albersmeier A."/>
            <person name="Kalinowski J."/>
            <person name="Ruckert C."/>
        </authorList>
    </citation>
    <scope>NUCLEOTIDE SEQUENCE</scope>
    <source>
        <strain evidence="2">CGMCC 1.15179</strain>
    </source>
</reference>
<dbReference type="InterPro" id="IPR030395">
    <property type="entry name" value="GP_PDE_dom"/>
</dbReference>
<feature type="domain" description="GP-PDE" evidence="1">
    <location>
        <begin position="58"/>
        <end position="299"/>
    </location>
</feature>
<protein>
    <submittedName>
        <fullName evidence="2">Putative glycerophosphoryl diester phosphodiesterase YhdW</fullName>
    </submittedName>
</protein>
<dbReference type="GO" id="GO:0006629">
    <property type="term" value="P:lipid metabolic process"/>
    <property type="evidence" value="ECO:0007669"/>
    <property type="project" value="InterPro"/>
</dbReference>
<dbReference type="PANTHER" id="PTHR46211">
    <property type="entry name" value="GLYCEROPHOSPHORYL DIESTER PHOSPHODIESTERASE"/>
    <property type="match status" value="1"/>
</dbReference>
<reference evidence="2" key="2">
    <citation type="submission" date="2020-09" db="EMBL/GenBank/DDBJ databases">
        <authorList>
            <person name="Sun Q."/>
            <person name="Zhou Y."/>
        </authorList>
    </citation>
    <scope>NUCLEOTIDE SEQUENCE</scope>
    <source>
        <strain evidence="2">CGMCC 1.15179</strain>
    </source>
</reference>
<dbReference type="GO" id="GO:0008081">
    <property type="term" value="F:phosphoric diester hydrolase activity"/>
    <property type="evidence" value="ECO:0007669"/>
    <property type="project" value="InterPro"/>
</dbReference>
<proteinExistence type="predicted"/>
<dbReference type="EMBL" id="BMHQ01000004">
    <property type="protein sequence ID" value="GGE13084.1"/>
    <property type="molecule type" value="Genomic_DNA"/>
</dbReference>
<organism evidence="2 3">
    <name type="scientific">Marinithermofilum abyssi</name>
    <dbReference type="NCBI Taxonomy" id="1571185"/>
    <lineage>
        <taxon>Bacteria</taxon>
        <taxon>Bacillati</taxon>
        <taxon>Bacillota</taxon>
        <taxon>Bacilli</taxon>
        <taxon>Bacillales</taxon>
        <taxon>Thermoactinomycetaceae</taxon>
        <taxon>Marinithermofilum</taxon>
    </lineage>
</organism>
<evidence type="ECO:0000259" key="1">
    <source>
        <dbReference type="PROSITE" id="PS51704"/>
    </source>
</evidence>
<gene>
    <name evidence="2" type="primary">yhdW</name>
    <name evidence="2" type="ORF">GCM10011571_13110</name>
</gene>
<accession>A0A8J2Y918</accession>
<dbReference type="Gene3D" id="3.20.20.190">
    <property type="entry name" value="Phosphatidylinositol (PI) phosphodiesterase"/>
    <property type="match status" value="1"/>
</dbReference>